<evidence type="ECO:0000313" key="14">
    <source>
        <dbReference type="EMBL" id="QQP85131.1"/>
    </source>
</evidence>
<keyword evidence="10 13" id="KW-0067">ATP-binding</keyword>
<accession>A0A974RWE2</accession>
<reference evidence="14 15" key="1">
    <citation type="submission" date="2021-01" db="EMBL/GenBank/DDBJ databases">
        <title>Entomomonas sp. F2A isolated from a house cricket (Acheta domesticus).</title>
        <authorList>
            <person name="Spergser J."/>
            <person name="Busse H.-J."/>
        </authorList>
    </citation>
    <scope>NUCLEOTIDE SEQUENCE [LARGE SCALE GENOMIC DNA]</scope>
    <source>
        <strain evidence="14 15">F2A</strain>
    </source>
</reference>
<dbReference type="NCBIfam" id="TIGR00682">
    <property type="entry name" value="lpxK"/>
    <property type="match status" value="1"/>
</dbReference>
<keyword evidence="6 13" id="KW-0441">Lipid A biosynthesis</keyword>
<dbReference type="AlphaFoldDB" id="A0A974RWE2"/>
<evidence type="ECO:0000256" key="12">
    <source>
        <dbReference type="ARBA" id="ARBA00029757"/>
    </source>
</evidence>
<evidence type="ECO:0000256" key="6">
    <source>
        <dbReference type="ARBA" id="ARBA00022556"/>
    </source>
</evidence>
<dbReference type="EC" id="2.7.1.130" evidence="3 13"/>
<evidence type="ECO:0000256" key="10">
    <source>
        <dbReference type="ARBA" id="ARBA00022840"/>
    </source>
</evidence>
<comment type="function">
    <text evidence="1 13">Transfers the gamma-phosphate of ATP to the 4'-position of a tetraacyldisaccharide 1-phosphate intermediate (termed DS-1-P) to form tetraacyldisaccharide 1,4'-bis-phosphate (lipid IVA).</text>
</comment>
<feature type="binding site" evidence="13">
    <location>
        <begin position="60"/>
        <end position="67"/>
    </location>
    <ligand>
        <name>ATP</name>
        <dbReference type="ChEBI" id="CHEBI:30616"/>
    </ligand>
</feature>
<dbReference type="SUPFAM" id="SSF52540">
    <property type="entry name" value="P-loop containing nucleoside triphosphate hydrolases"/>
    <property type="match status" value="1"/>
</dbReference>
<keyword evidence="8 13" id="KW-0547">Nucleotide-binding</keyword>
<evidence type="ECO:0000256" key="4">
    <source>
        <dbReference type="ARBA" id="ARBA00016436"/>
    </source>
</evidence>
<dbReference type="GO" id="GO:0005886">
    <property type="term" value="C:plasma membrane"/>
    <property type="evidence" value="ECO:0007669"/>
    <property type="project" value="TreeGrafter"/>
</dbReference>
<dbReference type="RefSeq" id="WP_201091364.1">
    <property type="nucleotide sequence ID" value="NZ_CP067393.1"/>
</dbReference>
<organism evidence="14 15">
    <name type="scientific">Entomomonas asaccharolytica</name>
    <dbReference type="NCBI Taxonomy" id="2785331"/>
    <lineage>
        <taxon>Bacteria</taxon>
        <taxon>Pseudomonadati</taxon>
        <taxon>Pseudomonadota</taxon>
        <taxon>Gammaproteobacteria</taxon>
        <taxon>Pseudomonadales</taxon>
        <taxon>Pseudomonadaceae</taxon>
        <taxon>Entomomonas</taxon>
    </lineage>
</organism>
<dbReference type="Pfam" id="PF02606">
    <property type="entry name" value="LpxK"/>
    <property type="match status" value="1"/>
</dbReference>
<dbReference type="PANTHER" id="PTHR42724">
    <property type="entry name" value="TETRAACYLDISACCHARIDE 4'-KINASE"/>
    <property type="match status" value="1"/>
</dbReference>
<evidence type="ECO:0000256" key="3">
    <source>
        <dbReference type="ARBA" id="ARBA00012071"/>
    </source>
</evidence>
<evidence type="ECO:0000313" key="15">
    <source>
        <dbReference type="Proteomes" id="UP000595278"/>
    </source>
</evidence>
<keyword evidence="11 13" id="KW-0443">Lipid metabolism</keyword>
<dbReference type="InterPro" id="IPR003758">
    <property type="entry name" value="LpxK"/>
</dbReference>
<dbReference type="GO" id="GO:0009245">
    <property type="term" value="P:lipid A biosynthetic process"/>
    <property type="evidence" value="ECO:0007669"/>
    <property type="project" value="UniProtKB-UniRule"/>
</dbReference>
<keyword evidence="5 13" id="KW-0444">Lipid biosynthesis</keyword>
<comment type="pathway">
    <text evidence="2 13">Glycolipid biosynthesis; lipid IV(A) biosynthesis; lipid IV(A) from (3R)-3-hydroxytetradecanoyl-[acyl-carrier-protein] and UDP-N-acetyl-alpha-D-glucosamine: step 6/6.</text>
</comment>
<dbReference type="GO" id="GO:0009029">
    <property type="term" value="F:lipid-A 4'-kinase activity"/>
    <property type="evidence" value="ECO:0007669"/>
    <property type="project" value="UniProtKB-UniRule"/>
</dbReference>
<evidence type="ECO:0000256" key="13">
    <source>
        <dbReference type="HAMAP-Rule" id="MF_00409"/>
    </source>
</evidence>
<evidence type="ECO:0000256" key="8">
    <source>
        <dbReference type="ARBA" id="ARBA00022741"/>
    </source>
</evidence>
<dbReference type="InterPro" id="IPR027417">
    <property type="entry name" value="P-loop_NTPase"/>
</dbReference>
<gene>
    <name evidence="13" type="primary">lpxK</name>
    <name evidence="14" type="ORF">JHT90_12175</name>
</gene>
<keyword evidence="9 13" id="KW-0418">Kinase</keyword>
<dbReference type="KEGG" id="eaz:JHT90_12175"/>
<proteinExistence type="inferred from homology"/>
<dbReference type="HAMAP" id="MF_00409">
    <property type="entry name" value="LpxK"/>
    <property type="match status" value="1"/>
</dbReference>
<sequence length="331" mass="37055">MSFSDSLVASWYGQRKPFYWLAPFSKLYAKQALKRREDYLSGKKVAYRAPVPIIVVGNITVGGTGKTPMILWLIDYCRSKGLAVGVVSRGYGAKPAKFPWRVTENQSASETGDEPLLIVKRTQVPLVIDPSRTEAVKHLLATEKIDIILCDDGLQHYQLARDLELVMIDAARGLGNGYCLPMGPLREPASRLQAVDAIIYNGAEQDNDDGYAMQLQPLQLINVLTGERQSLDYFKPQQTLHAVAGIGNPQRFFDTLQQLGWKVVAHPFADHAVFDKTSLDFTDQYPVIMTEKDAVKCKGFAQPHWWYLEVATAPSTTFVKWFDQKISELVG</sequence>
<comment type="catalytic activity">
    <reaction evidence="13">
        <text>a lipid A disaccharide + ATP = a lipid IVA + ADP + H(+)</text>
        <dbReference type="Rhea" id="RHEA:67840"/>
        <dbReference type="ChEBI" id="CHEBI:15378"/>
        <dbReference type="ChEBI" id="CHEBI:30616"/>
        <dbReference type="ChEBI" id="CHEBI:176343"/>
        <dbReference type="ChEBI" id="CHEBI:176425"/>
        <dbReference type="ChEBI" id="CHEBI:456216"/>
        <dbReference type="EC" id="2.7.1.130"/>
    </reaction>
</comment>
<evidence type="ECO:0000256" key="7">
    <source>
        <dbReference type="ARBA" id="ARBA00022679"/>
    </source>
</evidence>
<protein>
    <recommendedName>
        <fullName evidence="4 13">Tetraacyldisaccharide 4'-kinase</fullName>
        <ecNumber evidence="3 13">2.7.1.130</ecNumber>
    </recommendedName>
    <alternativeName>
        <fullName evidence="12 13">Lipid A 4'-kinase</fullName>
    </alternativeName>
</protein>
<dbReference type="GO" id="GO:0009244">
    <property type="term" value="P:lipopolysaccharide core region biosynthetic process"/>
    <property type="evidence" value="ECO:0007669"/>
    <property type="project" value="TreeGrafter"/>
</dbReference>
<evidence type="ECO:0000256" key="11">
    <source>
        <dbReference type="ARBA" id="ARBA00023098"/>
    </source>
</evidence>
<dbReference type="GO" id="GO:0005524">
    <property type="term" value="F:ATP binding"/>
    <property type="evidence" value="ECO:0007669"/>
    <property type="project" value="UniProtKB-UniRule"/>
</dbReference>
<dbReference type="EMBL" id="CP067393">
    <property type="protein sequence ID" value="QQP85131.1"/>
    <property type="molecule type" value="Genomic_DNA"/>
</dbReference>
<evidence type="ECO:0000256" key="9">
    <source>
        <dbReference type="ARBA" id="ARBA00022777"/>
    </source>
</evidence>
<comment type="similarity">
    <text evidence="13">Belongs to the LpxK family.</text>
</comment>
<evidence type="ECO:0000256" key="5">
    <source>
        <dbReference type="ARBA" id="ARBA00022516"/>
    </source>
</evidence>
<dbReference type="PANTHER" id="PTHR42724:SF1">
    <property type="entry name" value="TETRAACYLDISACCHARIDE 4'-KINASE, MITOCHONDRIAL-RELATED"/>
    <property type="match status" value="1"/>
</dbReference>
<keyword evidence="7 13" id="KW-0808">Transferase</keyword>
<dbReference type="Proteomes" id="UP000595278">
    <property type="component" value="Chromosome"/>
</dbReference>
<evidence type="ECO:0000256" key="1">
    <source>
        <dbReference type="ARBA" id="ARBA00002274"/>
    </source>
</evidence>
<name>A0A974RWE2_9GAMM</name>
<evidence type="ECO:0000256" key="2">
    <source>
        <dbReference type="ARBA" id="ARBA00004870"/>
    </source>
</evidence>
<keyword evidence="15" id="KW-1185">Reference proteome</keyword>